<reference evidence="2 3" key="1">
    <citation type="submission" date="2018-03" db="EMBL/GenBank/DDBJ databases">
        <title>Genomic Encyclopedia of Archaeal and Bacterial Type Strains, Phase II (KMG-II): from individual species to whole genera.</title>
        <authorList>
            <person name="Goeker M."/>
        </authorList>
    </citation>
    <scope>NUCLEOTIDE SEQUENCE [LARGE SCALE GENOMIC DNA]</scope>
    <source>
        <strain evidence="2 3">DSM 28354</strain>
    </source>
</reference>
<dbReference type="Proteomes" id="UP000238375">
    <property type="component" value="Unassembled WGS sequence"/>
</dbReference>
<dbReference type="OrthoDB" id="1488462at2"/>
<evidence type="ECO:0000313" key="2">
    <source>
        <dbReference type="EMBL" id="PRY47118.1"/>
    </source>
</evidence>
<dbReference type="InterPro" id="IPR046020">
    <property type="entry name" value="DUF5977"/>
</dbReference>
<organism evidence="2 3">
    <name type="scientific">Spirosoma oryzae</name>
    <dbReference type="NCBI Taxonomy" id="1469603"/>
    <lineage>
        <taxon>Bacteria</taxon>
        <taxon>Pseudomonadati</taxon>
        <taxon>Bacteroidota</taxon>
        <taxon>Cytophagia</taxon>
        <taxon>Cytophagales</taxon>
        <taxon>Cytophagaceae</taxon>
        <taxon>Spirosoma</taxon>
    </lineage>
</organism>
<sequence length="687" mass="75568">MIDALKADVVFLPLLLSRNRIEPIIEPADPSLADRTGLRYFLDISIPSFPLSPTFAKLLTMPGSEKPPLANGSASVYEGAYFRIDELLNEVLERQKPDFAQTGLSVIASLTMPFQLAESIQNNGVLIPGTNVTRPKQWLIKAGLSEADFAGWGSRFFDQWFTRSWLTWQPDGKTVGASSEEYLYFLLNQTPNPAQVVRRVEVNYADGTSEVLDRGSLTGVGLYQVVCMPVGPKALGLDTLGKPVISYEVWLSDGNQYRLSETRLYRLDTQYRRQERQILFCNSLGGWDTIRLLGEGFETLKTSRTSAEVERPFGAGADFSSAKLVYLEGERQLQISTGWLERNARQTLRTFDELMLAESVYLITDKGHIPLELVTNSLIDAEDASGLVSRTFIFRQTELETSYSDLPAAPVTSARATGWRGVGIVQTLDANGKRTGRGRPLRLQRYYLDDKTPYKPRTEKPNVQGDPDFIADAVIPGGVAGSTPYPNAAISRPTSYTRTNCGAGVGGPAIVSIPAGTYGGERPGDGDELAEAQYRASNTQEFANLNGTCTVQPELYNVAIPAGLWHYRAADPSRVALHFWGGDPATGTPNQSGGVEPDLGNIWTVQGTDRPYVFPVGSNDLDFPPKTADWRFMVYGPVSGLGNVKIWRNGVSVMNLDFAFNLEGSEYFAFPVTPSAGDKYYFLVTTR</sequence>
<evidence type="ECO:0000259" key="1">
    <source>
        <dbReference type="Pfam" id="PF19404"/>
    </source>
</evidence>
<evidence type="ECO:0000313" key="3">
    <source>
        <dbReference type="Proteomes" id="UP000238375"/>
    </source>
</evidence>
<comment type="caution">
    <text evidence="2">The sequence shown here is derived from an EMBL/GenBank/DDBJ whole genome shotgun (WGS) entry which is preliminary data.</text>
</comment>
<feature type="domain" description="DUF5977" evidence="1">
    <location>
        <begin position="485"/>
        <end position="550"/>
    </location>
</feature>
<accession>A0A2T0TNL0</accession>
<dbReference type="AlphaFoldDB" id="A0A2T0TNL0"/>
<gene>
    <name evidence="2" type="ORF">CLV58_101184</name>
</gene>
<dbReference type="RefSeq" id="WP_106135872.1">
    <property type="nucleotide sequence ID" value="NZ_PVTE01000001.1"/>
</dbReference>
<keyword evidence="3" id="KW-1185">Reference proteome</keyword>
<proteinExistence type="predicted"/>
<name>A0A2T0TNL0_9BACT</name>
<protein>
    <recommendedName>
        <fullName evidence="1">DUF5977 domain-containing protein</fullName>
    </recommendedName>
</protein>
<dbReference type="Pfam" id="PF19404">
    <property type="entry name" value="DUF5977"/>
    <property type="match status" value="1"/>
</dbReference>
<dbReference type="EMBL" id="PVTE01000001">
    <property type="protein sequence ID" value="PRY47118.1"/>
    <property type="molecule type" value="Genomic_DNA"/>
</dbReference>